<evidence type="ECO:0000256" key="1">
    <source>
        <dbReference type="ARBA" id="ARBA00004236"/>
    </source>
</evidence>
<proteinExistence type="inferred from homology"/>
<keyword evidence="7" id="KW-0325">Glycoprotein</keyword>
<dbReference type="EnsemblMetazoa" id="XM_787574">
    <property type="protein sequence ID" value="XP_792667"/>
    <property type="gene ID" value="LOC587864"/>
</dbReference>
<dbReference type="OrthoDB" id="10047040at2759"/>
<evidence type="ECO:0000256" key="4">
    <source>
        <dbReference type="ARBA" id="ARBA00022729"/>
    </source>
</evidence>
<feature type="domain" description="GDNF/GAS1" evidence="9">
    <location>
        <begin position="29"/>
        <end position="111"/>
    </location>
</feature>
<evidence type="ECO:0000256" key="7">
    <source>
        <dbReference type="ARBA" id="ARBA00023180"/>
    </source>
</evidence>
<accession>A0A7M7RGN1</accession>
<dbReference type="InterPro" id="IPR016017">
    <property type="entry name" value="GDNF/GAS1"/>
</dbReference>
<dbReference type="InParanoid" id="A0A7M7RGN1"/>
<feature type="signal peptide" evidence="8">
    <location>
        <begin position="1"/>
        <end position="24"/>
    </location>
</feature>
<dbReference type="RefSeq" id="XP_792667.4">
    <property type="nucleotide sequence ID" value="XM_787574.5"/>
</dbReference>
<dbReference type="InterPro" id="IPR003438">
    <property type="entry name" value="GDNF_rcpt"/>
</dbReference>
<keyword evidence="6" id="KW-0675">Receptor</keyword>
<evidence type="ECO:0000259" key="9">
    <source>
        <dbReference type="SMART" id="SM00907"/>
    </source>
</evidence>
<organism evidence="10 11">
    <name type="scientific">Strongylocentrotus purpuratus</name>
    <name type="common">Purple sea urchin</name>
    <dbReference type="NCBI Taxonomy" id="7668"/>
    <lineage>
        <taxon>Eukaryota</taxon>
        <taxon>Metazoa</taxon>
        <taxon>Echinodermata</taxon>
        <taxon>Eleutherozoa</taxon>
        <taxon>Echinozoa</taxon>
        <taxon>Echinoidea</taxon>
        <taxon>Euechinoidea</taxon>
        <taxon>Echinacea</taxon>
        <taxon>Camarodonta</taxon>
        <taxon>Echinidea</taxon>
        <taxon>Strongylocentrotidae</taxon>
        <taxon>Strongylocentrotus</taxon>
    </lineage>
</organism>
<dbReference type="Proteomes" id="UP000007110">
    <property type="component" value="Unassembled WGS sequence"/>
</dbReference>
<dbReference type="OMA" id="CNEDSYC"/>
<keyword evidence="5" id="KW-0472">Membrane</keyword>
<evidence type="ECO:0000256" key="2">
    <source>
        <dbReference type="ARBA" id="ARBA00005961"/>
    </source>
</evidence>
<keyword evidence="11" id="KW-1185">Reference proteome</keyword>
<reference evidence="11" key="1">
    <citation type="submission" date="2015-02" db="EMBL/GenBank/DDBJ databases">
        <title>Genome sequencing for Strongylocentrotus purpuratus.</title>
        <authorList>
            <person name="Murali S."/>
            <person name="Liu Y."/>
            <person name="Vee V."/>
            <person name="English A."/>
            <person name="Wang M."/>
            <person name="Skinner E."/>
            <person name="Han Y."/>
            <person name="Muzny D.M."/>
            <person name="Worley K.C."/>
            <person name="Gibbs R.A."/>
        </authorList>
    </citation>
    <scope>NUCLEOTIDE SEQUENCE</scope>
</reference>
<comment type="similarity">
    <text evidence="2">Belongs to the GDNFR family.</text>
</comment>
<dbReference type="GeneID" id="587864"/>
<dbReference type="GO" id="GO:0007399">
    <property type="term" value="P:nervous system development"/>
    <property type="evidence" value="ECO:0000318"/>
    <property type="project" value="GO_Central"/>
</dbReference>
<dbReference type="GO" id="GO:0043235">
    <property type="term" value="C:receptor complex"/>
    <property type="evidence" value="ECO:0000318"/>
    <property type="project" value="GO_Central"/>
</dbReference>
<comment type="subcellular location">
    <subcellularLocation>
        <location evidence="1">Cell membrane</location>
    </subcellularLocation>
</comment>
<dbReference type="SUPFAM" id="SSF110035">
    <property type="entry name" value="GDNF receptor-like"/>
    <property type="match status" value="3"/>
</dbReference>
<dbReference type="PANTHER" id="PTHR10269:SF12">
    <property type="entry name" value="GLIAL CELL LINE-DERIVED NEUROTROPHIC FAMILY RECEPTOR-LIKE, ISOFORM E"/>
    <property type="match status" value="1"/>
</dbReference>
<reference evidence="10" key="2">
    <citation type="submission" date="2021-01" db="UniProtKB">
        <authorList>
            <consortium name="EnsemblMetazoa"/>
        </authorList>
    </citation>
    <scope>IDENTIFICATION</scope>
</reference>
<feature type="domain" description="GDNF/GAS1" evidence="9">
    <location>
        <begin position="281"/>
        <end position="361"/>
    </location>
</feature>
<evidence type="ECO:0000256" key="8">
    <source>
        <dbReference type="SAM" id="SignalP"/>
    </source>
</evidence>
<dbReference type="GO" id="GO:0009897">
    <property type="term" value="C:external side of plasma membrane"/>
    <property type="evidence" value="ECO:0000318"/>
    <property type="project" value="GO_Central"/>
</dbReference>
<dbReference type="Pfam" id="PF02351">
    <property type="entry name" value="GDNF"/>
    <property type="match status" value="3"/>
</dbReference>
<dbReference type="KEGG" id="spu:587864"/>
<dbReference type="PANTHER" id="PTHR10269">
    <property type="entry name" value="GDNF RECEPTOR ALPHA"/>
    <property type="match status" value="1"/>
</dbReference>
<evidence type="ECO:0000256" key="3">
    <source>
        <dbReference type="ARBA" id="ARBA00022475"/>
    </source>
</evidence>
<evidence type="ECO:0000256" key="6">
    <source>
        <dbReference type="ARBA" id="ARBA00023170"/>
    </source>
</evidence>
<evidence type="ECO:0000313" key="11">
    <source>
        <dbReference type="Proteomes" id="UP000007110"/>
    </source>
</evidence>
<dbReference type="AlphaFoldDB" id="A0A7M7RGN1"/>
<evidence type="ECO:0000313" key="10">
    <source>
        <dbReference type="EnsemblMetazoa" id="XP_792667"/>
    </source>
</evidence>
<name>A0A7M7RGN1_STRPU</name>
<evidence type="ECO:0000256" key="5">
    <source>
        <dbReference type="ARBA" id="ARBA00023136"/>
    </source>
</evidence>
<dbReference type="GO" id="GO:0038023">
    <property type="term" value="F:signaling receptor activity"/>
    <property type="evidence" value="ECO:0000318"/>
    <property type="project" value="GO_Central"/>
</dbReference>
<protein>
    <recommendedName>
        <fullName evidence="9">GDNF/GAS1 domain-containing protein</fullName>
    </recommendedName>
</protein>
<sequence length="717" mass="79555">MPSLAVHLILLVTFFLGQRNEANGEQMSCTDARRACERDDFCSLGLIAIQHHCGNVDGRSCEATPSGLVNCLMMLQDARIYRVFASCYCDPSSPEFAACHHQQRLTISNPCMNATGSAPSLSISSDGSSAIPAPTSAPGNCFKVIKACKEETVCQEKLQAFYDACPTRKHDTCRLTSAEERAVCTSAQWALDENLMNCTCEEDRSKCKRQRKRLQENPCVISAPTHGDITAAAPHRLTGDESVKGESEEEELDELEEECPVDESNVVIGPSGGYNNGASTCKEALTECTMNKVCRDDFSDILIKCNPQEIEEYCNRQECRSIVRKFFTDTSPIYTHALVFCHCQVGDIQCETIKRGLNPTCARSGIQNLDCLDLVQRCNEDSYCRSAYRNYQELCKPSDDESGCAYSYGACRSARVAIIMTIMGSSCSCDSNNTDCRYHQKMIFDNSCYDRSDKGYYSSIAPTEPADLPPTECVVNNSLNGMPYKVKPGSLALVPFGDRCYSMCICVYNGNLENCVTQPCPDDIHCTVNNIEYKHDELFSHPAYGYCICRSGNVLCTRRHESGSEKESQLVFPSISVAYDSQLQYHLNSQLEESFGDGSILRGLQSILDNQESVPCRLQLLENTDNTLLISVYYTVNMNACFNQMYRLSNMINMKHPAIHLNPTLSILKIATVEQGAHHQKQQNGRATSTLKTSCSLASYFLVAILSSRFSLCGRTL</sequence>
<dbReference type="GO" id="GO:0007169">
    <property type="term" value="P:cell surface receptor protein tyrosine kinase signaling pathway"/>
    <property type="evidence" value="ECO:0007669"/>
    <property type="project" value="UniProtKB-ARBA"/>
</dbReference>
<feature type="domain" description="GDNF/GAS1" evidence="9">
    <location>
        <begin position="141"/>
        <end position="219"/>
    </location>
</feature>
<keyword evidence="4 8" id="KW-0732">Signal</keyword>
<dbReference type="InterPro" id="IPR037193">
    <property type="entry name" value="GDNF_alpha"/>
</dbReference>
<keyword evidence="3" id="KW-1003">Cell membrane</keyword>
<feature type="domain" description="GDNF/GAS1" evidence="9">
    <location>
        <begin position="371"/>
        <end position="448"/>
    </location>
</feature>
<feature type="chain" id="PRO_5029565266" description="GDNF/GAS1 domain-containing protein" evidence="8">
    <location>
        <begin position="25"/>
        <end position="717"/>
    </location>
</feature>
<dbReference type="SMART" id="SM00907">
    <property type="entry name" value="GDNF"/>
    <property type="match status" value="4"/>
</dbReference>